<comment type="caution">
    <text evidence="3">The sequence shown here is derived from an EMBL/GenBank/DDBJ whole genome shotgun (WGS) entry which is preliminary data.</text>
</comment>
<evidence type="ECO:0000259" key="2">
    <source>
        <dbReference type="SMART" id="SM01100"/>
    </source>
</evidence>
<comment type="subcellular location">
    <subcellularLocation>
        <location evidence="1">Endomembrane system</location>
        <topology evidence="1">Peripheral membrane protein</topology>
    </subcellularLocation>
</comment>
<dbReference type="InterPro" id="IPR011074">
    <property type="entry name" value="CRAL/TRIO_N_dom"/>
</dbReference>
<proteinExistence type="predicted"/>
<dbReference type="InterPro" id="IPR051026">
    <property type="entry name" value="PI/PC_transfer"/>
</dbReference>
<dbReference type="PANTHER" id="PTHR45657">
    <property type="entry name" value="CRAL-TRIO DOMAIN-CONTAINING PROTEIN YKL091C-RELATED"/>
    <property type="match status" value="1"/>
</dbReference>
<feature type="domain" description="CRAL/TRIO N-terminal" evidence="2">
    <location>
        <begin position="12"/>
        <end position="37"/>
    </location>
</feature>
<gene>
    <name evidence="3" type="primary">A08g501490.1_BraROA</name>
    <name evidence="3" type="ORF">IGI04_029758</name>
</gene>
<dbReference type="InterPro" id="IPR036273">
    <property type="entry name" value="CRAL/TRIO_N_dom_sf"/>
</dbReference>
<evidence type="ECO:0000313" key="3">
    <source>
        <dbReference type="EMBL" id="KAG5388217.1"/>
    </source>
</evidence>
<dbReference type="Proteomes" id="UP000823674">
    <property type="component" value="Chromosome A08"/>
</dbReference>
<accession>A0ABQ7LNR0</accession>
<protein>
    <recommendedName>
        <fullName evidence="2">CRAL/TRIO N-terminal domain-containing protein</fullName>
    </recommendedName>
</protein>
<reference evidence="3 4" key="1">
    <citation type="submission" date="2021-03" db="EMBL/GenBank/DDBJ databases">
        <authorList>
            <person name="King G.J."/>
            <person name="Bancroft I."/>
            <person name="Baten A."/>
            <person name="Bloomfield J."/>
            <person name="Borpatragohain P."/>
            <person name="He Z."/>
            <person name="Irish N."/>
            <person name="Irwin J."/>
            <person name="Liu K."/>
            <person name="Mauleon R.P."/>
            <person name="Moore J."/>
            <person name="Morris R."/>
            <person name="Ostergaard L."/>
            <person name="Wang B."/>
            <person name="Wells R."/>
        </authorList>
    </citation>
    <scope>NUCLEOTIDE SEQUENCE [LARGE SCALE GENOMIC DNA]</scope>
    <source>
        <strain evidence="3">R-o-18</strain>
        <tissue evidence="3">Leaf</tissue>
    </source>
</reference>
<keyword evidence="4" id="KW-1185">Reference proteome</keyword>
<dbReference type="SUPFAM" id="SSF46938">
    <property type="entry name" value="CRAL/TRIO N-terminal domain"/>
    <property type="match status" value="1"/>
</dbReference>
<dbReference type="Gene3D" id="3.40.525.10">
    <property type="entry name" value="CRAL-TRIO lipid binding domain"/>
    <property type="match status" value="1"/>
</dbReference>
<organism evidence="3 4">
    <name type="scientific">Brassica rapa subsp. trilocularis</name>
    <dbReference type="NCBI Taxonomy" id="1813537"/>
    <lineage>
        <taxon>Eukaryota</taxon>
        <taxon>Viridiplantae</taxon>
        <taxon>Streptophyta</taxon>
        <taxon>Embryophyta</taxon>
        <taxon>Tracheophyta</taxon>
        <taxon>Spermatophyta</taxon>
        <taxon>Magnoliopsida</taxon>
        <taxon>eudicotyledons</taxon>
        <taxon>Gunneridae</taxon>
        <taxon>Pentapetalae</taxon>
        <taxon>rosids</taxon>
        <taxon>malvids</taxon>
        <taxon>Brassicales</taxon>
        <taxon>Brassicaceae</taxon>
        <taxon>Brassiceae</taxon>
        <taxon>Brassica</taxon>
    </lineage>
</organism>
<evidence type="ECO:0000313" key="4">
    <source>
        <dbReference type="Proteomes" id="UP000823674"/>
    </source>
</evidence>
<name>A0ABQ7LNR0_BRACM</name>
<dbReference type="EMBL" id="JADBGQ010000007">
    <property type="protein sequence ID" value="KAG5388217.1"/>
    <property type="molecule type" value="Genomic_DNA"/>
</dbReference>
<sequence>MDELLLPSKHDDYDMIMRFIKARKLDIEKAKQIWADMIHLGKEFGTNTIIQDFEFESTDISAGKRRRSLRGEEGARDVSSNVRGGGFGSKSIGIRHKYIDIHCSSLTTRDSRSYWTCITTSMWDQFAKAVKEALARRTETPTHRRV</sequence>
<evidence type="ECO:0000256" key="1">
    <source>
        <dbReference type="ARBA" id="ARBA00004184"/>
    </source>
</evidence>
<feature type="non-terminal residue" evidence="3">
    <location>
        <position position="146"/>
    </location>
</feature>
<dbReference type="SMART" id="SM01100">
    <property type="entry name" value="CRAL_TRIO_N"/>
    <property type="match status" value="1"/>
</dbReference>
<dbReference type="PANTHER" id="PTHR45657:SF5">
    <property type="entry name" value="PHOSPHATIDYLINOSITOL_PHOSPHATIDYLCHOLINE TRANSFER PROTEIN SFH6"/>
    <property type="match status" value="1"/>
</dbReference>
<dbReference type="InterPro" id="IPR036865">
    <property type="entry name" value="CRAL-TRIO_dom_sf"/>
</dbReference>